<evidence type="ECO:0000256" key="3">
    <source>
        <dbReference type="ARBA" id="ARBA00070757"/>
    </source>
</evidence>
<feature type="compositionally biased region" description="Basic and acidic residues" evidence="4">
    <location>
        <begin position="45"/>
        <end position="54"/>
    </location>
</feature>
<dbReference type="PANTHER" id="PTHR21180:SF32">
    <property type="entry name" value="ENDONUCLEASE_EXONUCLEASE_PHOSPHATASE FAMILY DOMAIN-CONTAINING PROTEIN 1"/>
    <property type="match status" value="1"/>
</dbReference>
<dbReference type="Gene3D" id="1.10.150.280">
    <property type="entry name" value="AF1531-like domain"/>
    <property type="match status" value="1"/>
</dbReference>
<feature type="region of interest" description="Disordered" evidence="4">
    <location>
        <begin position="33"/>
        <end position="62"/>
    </location>
</feature>
<organism evidence="6 7">
    <name type="scientific">Dickeya zeae</name>
    <dbReference type="NCBI Taxonomy" id="204042"/>
    <lineage>
        <taxon>Bacteria</taxon>
        <taxon>Pseudomonadati</taxon>
        <taxon>Pseudomonadota</taxon>
        <taxon>Gammaproteobacteria</taxon>
        <taxon>Enterobacterales</taxon>
        <taxon>Pectobacteriaceae</taxon>
        <taxon>Dickeya</taxon>
    </lineage>
</organism>
<dbReference type="GO" id="GO:0015627">
    <property type="term" value="C:type II protein secretion system complex"/>
    <property type="evidence" value="ECO:0007669"/>
    <property type="project" value="TreeGrafter"/>
</dbReference>
<dbReference type="InterPro" id="IPR004509">
    <property type="entry name" value="Competence_ComEA_HhH"/>
</dbReference>
<dbReference type="RefSeq" id="WP_168363209.1">
    <property type="nucleotide sequence ID" value="NZ_CP033622.1"/>
</dbReference>
<name>A0AAE6Z101_9GAMM</name>
<gene>
    <name evidence="6" type="ORF">DWG24_15695</name>
</gene>
<dbReference type="InterPro" id="IPR010994">
    <property type="entry name" value="RuvA_2-like"/>
</dbReference>
<dbReference type="AlphaFoldDB" id="A0AAE6Z101"/>
<evidence type="ECO:0000256" key="1">
    <source>
        <dbReference type="ARBA" id="ARBA00022729"/>
    </source>
</evidence>
<dbReference type="NCBIfam" id="TIGR00426">
    <property type="entry name" value="competence protein ComEA helix-hairpin-helix repeat region"/>
    <property type="match status" value="1"/>
</dbReference>
<dbReference type="EMBL" id="CP033622">
    <property type="protein sequence ID" value="QIZ52084.1"/>
    <property type="molecule type" value="Genomic_DNA"/>
</dbReference>
<evidence type="ECO:0000313" key="6">
    <source>
        <dbReference type="EMBL" id="QIZ52084.1"/>
    </source>
</evidence>
<dbReference type="FunFam" id="1.10.150.280:FF:000001">
    <property type="entry name" value="Competence protein ComEA helix-hairpin-helix repeat region"/>
    <property type="match status" value="1"/>
</dbReference>
<dbReference type="PANTHER" id="PTHR21180">
    <property type="entry name" value="ENDONUCLEASE/EXONUCLEASE/PHOSPHATASE FAMILY DOMAIN-CONTAINING PROTEIN 1"/>
    <property type="match status" value="1"/>
</dbReference>
<proteinExistence type="predicted"/>
<dbReference type="Proteomes" id="UP000500801">
    <property type="component" value="Chromosome"/>
</dbReference>
<evidence type="ECO:0000256" key="4">
    <source>
        <dbReference type="SAM" id="MobiDB-lite"/>
    </source>
</evidence>
<evidence type="ECO:0000313" key="7">
    <source>
        <dbReference type="Proteomes" id="UP000500801"/>
    </source>
</evidence>
<evidence type="ECO:0000256" key="5">
    <source>
        <dbReference type="SAM" id="SignalP"/>
    </source>
</evidence>
<accession>A0AAE6Z101</accession>
<dbReference type="SUPFAM" id="SSF47781">
    <property type="entry name" value="RuvA domain 2-like"/>
    <property type="match status" value="1"/>
</dbReference>
<reference evidence="6 7" key="1">
    <citation type="submission" date="2018-11" db="EMBL/GenBank/DDBJ databases">
        <title>Complete genome sequence of Dickeya zeae strain CE1 infecting Canna edulis Ker-Gawl. in China.</title>
        <authorList>
            <person name="Zhang J."/>
            <person name="Lin B."/>
            <person name="Shen H."/>
            <person name="Jiang S."/>
            <person name="Pu X."/>
            <person name="Sun D."/>
        </authorList>
    </citation>
    <scope>NUCLEOTIDE SEQUENCE [LARGE SCALE GENOMIC DNA]</scope>
    <source>
        <strain evidence="6 7">CE1</strain>
    </source>
</reference>
<feature type="signal peptide" evidence="5">
    <location>
        <begin position="1"/>
        <end position="26"/>
    </location>
</feature>
<keyword evidence="1 5" id="KW-0732">Signal</keyword>
<dbReference type="Pfam" id="PF12836">
    <property type="entry name" value="HHH_3"/>
    <property type="match status" value="1"/>
</dbReference>
<sequence length="126" mass="13346">MKNSGIKALCFMVGMSLAGMSTWLHASPTTASLEKTGVSAAKPTSPEHKPEKAAKPSVATDEEEVSINKATAEQLAAALNGVGLKKAQAIVSYREQNGPFTQIEQLQEVPGIGSALIERNQSRLRL</sequence>
<protein>
    <recommendedName>
        <fullName evidence="3">Uncharacterized protein YbaV</fullName>
    </recommendedName>
</protein>
<feature type="chain" id="PRO_5042209167" description="Uncharacterized protein YbaV" evidence="5">
    <location>
        <begin position="27"/>
        <end position="126"/>
    </location>
</feature>
<evidence type="ECO:0000256" key="2">
    <source>
        <dbReference type="ARBA" id="ARBA00022737"/>
    </source>
</evidence>
<keyword evidence="2" id="KW-0677">Repeat</keyword>
<dbReference type="GO" id="GO:0015628">
    <property type="term" value="P:protein secretion by the type II secretion system"/>
    <property type="evidence" value="ECO:0007669"/>
    <property type="project" value="TreeGrafter"/>
</dbReference>
<dbReference type="InterPro" id="IPR051675">
    <property type="entry name" value="Endo/Exo/Phosphatase_dom_1"/>
</dbReference>